<evidence type="ECO:0000313" key="3">
    <source>
        <dbReference type="EMBL" id="GAA4814730.1"/>
    </source>
</evidence>
<keyword evidence="3" id="KW-0489">Methyltransferase</keyword>
<dbReference type="InterPro" id="IPR029063">
    <property type="entry name" value="SAM-dependent_MTases_sf"/>
</dbReference>
<dbReference type="Proteomes" id="UP001500839">
    <property type="component" value="Unassembled WGS sequence"/>
</dbReference>
<feature type="domain" description="Methyltransferase type 11" evidence="2">
    <location>
        <begin position="75"/>
        <end position="169"/>
    </location>
</feature>
<evidence type="ECO:0000256" key="1">
    <source>
        <dbReference type="SAM" id="MobiDB-lite"/>
    </source>
</evidence>
<dbReference type="SUPFAM" id="SSF53335">
    <property type="entry name" value="S-adenosyl-L-methionine-dependent methyltransferases"/>
    <property type="match status" value="1"/>
</dbReference>
<feature type="region of interest" description="Disordered" evidence="1">
    <location>
        <begin position="1"/>
        <end position="33"/>
    </location>
</feature>
<evidence type="ECO:0000313" key="4">
    <source>
        <dbReference type="Proteomes" id="UP001500839"/>
    </source>
</evidence>
<sequence length="234" mass="25799">MNPDDSGTSAWLAGTMTSSRAPSPGPSPADPRAERWHKYWDKHSGHYDQPMQQMDRWVFGDSRQWACRQASGEVLEVAVGTGLNLPLYPEDAVLTGIDLSEEMLAQARGRAASLGREVTLRQADAHALPFDDGTFDTVVCTFGLCAIPDIDRAVAEMHRVMRPGGRLILVDHVASTSRIARGVQRLLETFSIPMGGEHFRRRPHDNTLAAGFVVERADRFKLGVVERLVARKPG</sequence>
<dbReference type="CDD" id="cd02440">
    <property type="entry name" value="AdoMet_MTases"/>
    <property type="match status" value="1"/>
</dbReference>
<dbReference type="InterPro" id="IPR013216">
    <property type="entry name" value="Methyltransf_11"/>
</dbReference>
<dbReference type="EMBL" id="BAABKQ010000001">
    <property type="protein sequence ID" value="GAA4814730.1"/>
    <property type="molecule type" value="Genomic_DNA"/>
</dbReference>
<reference evidence="4" key="1">
    <citation type="journal article" date="2019" name="Int. J. Syst. Evol. Microbiol.">
        <title>The Global Catalogue of Microorganisms (GCM) 10K type strain sequencing project: providing services to taxonomists for standard genome sequencing and annotation.</title>
        <authorList>
            <consortium name="The Broad Institute Genomics Platform"/>
            <consortium name="The Broad Institute Genome Sequencing Center for Infectious Disease"/>
            <person name="Wu L."/>
            <person name="Ma J."/>
        </authorList>
    </citation>
    <scope>NUCLEOTIDE SEQUENCE [LARGE SCALE GENOMIC DNA]</scope>
    <source>
        <strain evidence="4">JCM 18542</strain>
    </source>
</reference>
<dbReference type="InterPro" id="IPR052356">
    <property type="entry name" value="Thiol_S-MT"/>
</dbReference>
<comment type="caution">
    <text evidence="3">The sequence shown here is derived from an EMBL/GenBank/DDBJ whole genome shotgun (WGS) entry which is preliminary data.</text>
</comment>
<dbReference type="Pfam" id="PF08241">
    <property type="entry name" value="Methyltransf_11"/>
    <property type="match status" value="1"/>
</dbReference>
<dbReference type="GO" id="GO:0032259">
    <property type="term" value="P:methylation"/>
    <property type="evidence" value="ECO:0007669"/>
    <property type="project" value="UniProtKB-KW"/>
</dbReference>
<protein>
    <submittedName>
        <fullName evidence="3">Class I SAM-dependent methyltransferase</fullName>
    </submittedName>
</protein>
<dbReference type="GO" id="GO:0008168">
    <property type="term" value="F:methyltransferase activity"/>
    <property type="evidence" value="ECO:0007669"/>
    <property type="project" value="UniProtKB-KW"/>
</dbReference>
<dbReference type="PANTHER" id="PTHR45036:SF1">
    <property type="entry name" value="METHYLTRANSFERASE LIKE 7A"/>
    <property type="match status" value="1"/>
</dbReference>
<gene>
    <name evidence="3" type="ORF">GCM10023353_20130</name>
</gene>
<proteinExistence type="predicted"/>
<keyword evidence="4" id="KW-1185">Reference proteome</keyword>
<accession>A0ABP9CPA1</accession>
<dbReference type="Gene3D" id="3.40.50.150">
    <property type="entry name" value="Vaccinia Virus protein VP39"/>
    <property type="match status" value="1"/>
</dbReference>
<dbReference type="PANTHER" id="PTHR45036">
    <property type="entry name" value="METHYLTRANSFERASE LIKE 7B"/>
    <property type="match status" value="1"/>
</dbReference>
<evidence type="ECO:0000259" key="2">
    <source>
        <dbReference type="Pfam" id="PF08241"/>
    </source>
</evidence>
<keyword evidence="3" id="KW-0808">Transferase</keyword>
<name>A0ABP9CPA1_9ACTN</name>
<organism evidence="3 4">
    <name type="scientific">Tomitella cavernea</name>
    <dbReference type="NCBI Taxonomy" id="1387982"/>
    <lineage>
        <taxon>Bacteria</taxon>
        <taxon>Bacillati</taxon>
        <taxon>Actinomycetota</taxon>
        <taxon>Actinomycetes</taxon>
        <taxon>Mycobacteriales</taxon>
        <taxon>Tomitella</taxon>
    </lineage>
</organism>